<keyword evidence="4" id="KW-1134">Transmembrane beta strand</keyword>
<organism evidence="9">
    <name type="scientific">Candidatus Nitricoxidivorans perseverans</name>
    <dbReference type="NCBI Taxonomy" id="2975601"/>
    <lineage>
        <taxon>Bacteria</taxon>
        <taxon>Pseudomonadati</taxon>
        <taxon>Pseudomonadota</taxon>
        <taxon>Betaproteobacteria</taxon>
        <taxon>Nitrosomonadales</taxon>
        <taxon>Sterolibacteriaceae</taxon>
        <taxon>Candidatus Nitricoxidivorans</taxon>
    </lineage>
</organism>
<name>A0AA49FIJ6_9PROT</name>
<protein>
    <submittedName>
        <fullName evidence="9">TolC family outer membrane protein</fullName>
    </submittedName>
</protein>
<evidence type="ECO:0000256" key="6">
    <source>
        <dbReference type="ARBA" id="ARBA00023136"/>
    </source>
</evidence>
<dbReference type="AlphaFoldDB" id="A0AA49FIJ6"/>
<dbReference type="GO" id="GO:1990281">
    <property type="term" value="C:efflux pump complex"/>
    <property type="evidence" value="ECO:0007669"/>
    <property type="project" value="TreeGrafter"/>
</dbReference>
<keyword evidence="7" id="KW-0998">Cell outer membrane</keyword>
<dbReference type="InterPro" id="IPR051906">
    <property type="entry name" value="TolC-like"/>
</dbReference>
<evidence type="ECO:0000256" key="4">
    <source>
        <dbReference type="ARBA" id="ARBA00022452"/>
    </source>
</evidence>
<dbReference type="SUPFAM" id="SSF56954">
    <property type="entry name" value="Outer membrane efflux proteins (OEP)"/>
    <property type="match status" value="1"/>
</dbReference>
<feature type="chain" id="PRO_5041469586" evidence="8">
    <location>
        <begin position="21"/>
        <end position="439"/>
    </location>
</feature>
<comment type="similarity">
    <text evidence="2">Belongs to the outer membrane factor (OMF) (TC 1.B.17) family.</text>
</comment>
<evidence type="ECO:0000256" key="5">
    <source>
        <dbReference type="ARBA" id="ARBA00022692"/>
    </source>
</evidence>
<evidence type="ECO:0000256" key="7">
    <source>
        <dbReference type="ARBA" id="ARBA00023237"/>
    </source>
</evidence>
<accession>A0AA49FIJ6</accession>
<evidence type="ECO:0000256" key="2">
    <source>
        <dbReference type="ARBA" id="ARBA00007613"/>
    </source>
</evidence>
<feature type="signal peptide" evidence="8">
    <location>
        <begin position="1"/>
        <end position="20"/>
    </location>
</feature>
<dbReference type="PANTHER" id="PTHR30026">
    <property type="entry name" value="OUTER MEMBRANE PROTEIN TOLC"/>
    <property type="match status" value="1"/>
</dbReference>
<dbReference type="Pfam" id="PF02321">
    <property type="entry name" value="OEP"/>
    <property type="match status" value="2"/>
</dbReference>
<keyword evidence="6" id="KW-0472">Membrane</keyword>
<gene>
    <name evidence="9" type="ORF">OHM77_08075</name>
</gene>
<dbReference type="GO" id="GO:0015562">
    <property type="term" value="F:efflux transmembrane transporter activity"/>
    <property type="evidence" value="ECO:0007669"/>
    <property type="project" value="InterPro"/>
</dbReference>
<comment type="subcellular location">
    <subcellularLocation>
        <location evidence="1">Cell outer membrane</location>
    </subcellularLocation>
</comment>
<evidence type="ECO:0000256" key="3">
    <source>
        <dbReference type="ARBA" id="ARBA00022448"/>
    </source>
</evidence>
<evidence type="ECO:0000256" key="8">
    <source>
        <dbReference type="SAM" id="SignalP"/>
    </source>
</evidence>
<evidence type="ECO:0000256" key="1">
    <source>
        <dbReference type="ARBA" id="ARBA00004442"/>
    </source>
</evidence>
<dbReference type="NCBIfam" id="TIGR01844">
    <property type="entry name" value="type_I_sec_TolC"/>
    <property type="match status" value="1"/>
</dbReference>
<dbReference type="InterPro" id="IPR010130">
    <property type="entry name" value="T1SS_OMP_TolC"/>
</dbReference>
<keyword evidence="5" id="KW-0812">Transmembrane</keyword>
<dbReference type="GO" id="GO:0009279">
    <property type="term" value="C:cell outer membrane"/>
    <property type="evidence" value="ECO:0007669"/>
    <property type="project" value="UniProtKB-SubCell"/>
</dbReference>
<dbReference type="Gene3D" id="1.20.1600.10">
    <property type="entry name" value="Outer membrane efflux proteins (OEP)"/>
    <property type="match status" value="1"/>
</dbReference>
<dbReference type="PANTHER" id="PTHR30026:SF20">
    <property type="entry name" value="OUTER MEMBRANE PROTEIN TOLC"/>
    <property type="match status" value="1"/>
</dbReference>
<sequence>MQKTLTLLIAALASTTAAHAGDLLMAYREALAHDAQFAAARASLDAGREKLPQGRAGLLPTIGLSANTTHNDADTTSRATGVTAGAQYNSNGWTVSLSQPVFRWQNWTGYRKGELAVVQAEAQFGAAKQDLAVRVAQAYFDVLLAQEAVATAQAQKTAIAEQLESAKRNFEVGTATITDTHEAQARFDLATAQEIAAQNDLTVRRQTLSSITGKTPDTLKAFRGGAKIGPPQPDDMGRWAQTAETGNLAVQQAQVGLEIAGREVETQKAGHYPTLDLVATHGRSGTGYSSSGGGGSDGKSSTIGLQLAIPIFSGGATASKEREAVALREKALADLDNARRAAALSARQAYLGVTSGLAQIKAYEAALASSQSALDSNKLGYEVGVRINIDVLNAQGQLFDTRQKLAKARLDTLAAQLKLKAAAGTLSEEDVAAINALLE</sequence>
<keyword evidence="8" id="KW-0732">Signal</keyword>
<dbReference type="InterPro" id="IPR003423">
    <property type="entry name" value="OMP_efflux"/>
</dbReference>
<dbReference type="EMBL" id="CP107246">
    <property type="protein sequence ID" value="WIM04659.1"/>
    <property type="molecule type" value="Genomic_DNA"/>
</dbReference>
<dbReference type="Proteomes" id="UP001234916">
    <property type="component" value="Chromosome"/>
</dbReference>
<dbReference type="KEGG" id="npv:OHM77_08075"/>
<reference evidence="9" key="1">
    <citation type="journal article" date="2023" name="Nat. Microbiol.">
        <title>Enrichment and characterization of a nitric oxide-reducing microbial community in a continuous bioreactor.</title>
        <authorList>
            <person name="Garrido-Amador P."/>
            <person name="Stortenbeker N."/>
            <person name="Wessels H.J.C.T."/>
            <person name="Speth D.R."/>
            <person name="Garcia-Heredia I."/>
            <person name="Kartal B."/>
        </authorList>
    </citation>
    <scope>NUCLEOTIDE SEQUENCE</scope>
    <source>
        <strain evidence="9">MAG1</strain>
    </source>
</reference>
<dbReference type="GO" id="GO:0015288">
    <property type="term" value="F:porin activity"/>
    <property type="evidence" value="ECO:0007669"/>
    <property type="project" value="TreeGrafter"/>
</dbReference>
<evidence type="ECO:0000313" key="9">
    <source>
        <dbReference type="EMBL" id="WIM04659.1"/>
    </source>
</evidence>
<proteinExistence type="inferred from homology"/>
<keyword evidence="3" id="KW-0813">Transport</keyword>